<comment type="subcellular location">
    <subcellularLocation>
        <location evidence="1">Membrane</location>
        <topology evidence="1">Peripheral membrane protein</topology>
    </subcellularLocation>
</comment>
<protein>
    <recommendedName>
        <fullName evidence="6">Vacuolar protein sorting-associated protein 35</fullName>
    </recommendedName>
</protein>
<evidence type="ECO:0000256" key="5">
    <source>
        <dbReference type="ARBA" id="ARBA00023136"/>
    </source>
</evidence>
<dbReference type="InterPro" id="IPR005378">
    <property type="entry name" value="Vps35"/>
</dbReference>
<dbReference type="GO" id="GO:0042147">
    <property type="term" value="P:retrograde transport, endosome to Golgi"/>
    <property type="evidence" value="ECO:0007669"/>
    <property type="project" value="InterPro"/>
</dbReference>
<keyword evidence="3 6" id="KW-0813">Transport</keyword>
<proteinExistence type="inferred from homology"/>
<dbReference type="EMBL" id="CAKKNE010000005">
    <property type="protein sequence ID" value="CAH0377849.1"/>
    <property type="molecule type" value="Genomic_DNA"/>
</dbReference>
<sequence length="798" mass="88000">MALRQSNGAPSVEQQPRYLAEASRRVQEQGFYAKKACGARDLPGALRHSSDMLRELRTSLLTPRNYYELYMKVCDELRHLDQFFQQLVADGTPAADIYERAQACGDVLPRLYLLITAGAVYVKTMQAPARDILHDLVEMAKGVQHPMRGLFLRHYLAQACKDALPDTGSKFEGDGGDVSHAVDFILRNFGETNRLWVRMQNQGPASQKKRREEERKQLKILVGTNLVRLSQLEGVDESRYASDVLPPLLEQVVNCRDAIAQPYLLDCIINVFPDEFHLATLDSFLTCCTQLRDKVCVRSILEAMMRRLANGARQEDSEVLGPPGAFDAFDACASRLVEEKKEALKVADLIQLRAALLEFAVECYPGELEYVQRCLAQTSAAIMNDVVGDDAMELETLLLAPVSSQQMTLASLLTLDDIAPLTRRLPIEQRKNVARRCLRRVLDGDDALDSPEAVVKLCAILEPLLCGDDSSMNDEALEKEQTSVASLAHLCRSESTDDVFRVLGTLRRALGKGGSRRTAYTLPALAYRGLELARVANGPEFSARKVFQFVHETATALAGVAPARALRVFLAAALEADAQCLGAISYEFVSQAFILYEDELPDSKAQVKALRSMVGTLLAAENCDAADYDALAAKATQYAAKLFRKPDQCRMVAACSHLFWPPQRVEAVEAPPPAPAAEDDDAATVEDAPPPPPAPKKEGRKRDPKRVLECLQRSLKTADACMTSAQPPISLFVEILDHYLAHLEAGNPLITPKYIAGLVALITEHVETMEAGEAREAVERHYANTRALIKARGVIELD</sequence>
<dbReference type="InterPro" id="IPR042491">
    <property type="entry name" value="Vps35_C"/>
</dbReference>
<feature type="compositionally biased region" description="Basic and acidic residues" evidence="7">
    <location>
        <begin position="695"/>
        <end position="705"/>
    </location>
</feature>
<comment type="caution">
    <text evidence="8">The sequence shown here is derived from an EMBL/GenBank/DDBJ whole genome shotgun (WGS) entry which is preliminary data.</text>
</comment>
<comment type="similarity">
    <text evidence="2 6">Belongs to the VPS35 family.</text>
</comment>
<dbReference type="OrthoDB" id="10258141at2759"/>
<accession>A0A8J2SYB7</accession>
<keyword evidence="4 6" id="KW-0653">Protein transport</keyword>
<keyword evidence="9" id="KW-1185">Reference proteome</keyword>
<comment type="function">
    <text evidence="6">Plays a role in vesicular protein sorting.</text>
</comment>
<dbReference type="Gene3D" id="1.25.40.660">
    <property type="entry name" value="Vacuolar protein sorting-associated protein 35, helical subcomplex Vps35-C"/>
    <property type="match status" value="1"/>
</dbReference>
<evidence type="ECO:0000256" key="4">
    <source>
        <dbReference type="ARBA" id="ARBA00022927"/>
    </source>
</evidence>
<evidence type="ECO:0000256" key="6">
    <source>
        <dbReference type="PIRNR" id="PIRNR009375"/>
    </source>
</evidence>
<evidence type="ECO:0000313" key="9">
    <source>
        <dbReference type="Proteomes" id="UP000789595"/>
    </source>
</evidence>
<dbReference type="PIRSF" id="PIRSF009375">
    <property type="entry name" value="Retromer_Vps35"/>
    <property type="match status" value="1"/>
</dbReference>
<evidence type="ECO:0000256" key="7">
    <source>
        <dbReference type="SAM" id="MobiDB-lite"/>
    </source>
</evidence>
<dbReference type="GO" id="GO:0005770">
    <property type="term" value="C:late endosome"/>
    <property type="evidence" value="ECO:0007669"/>
    <property type="project" value="TreeGrafter"/>
</dbReference>
<dbReference type="GO" id="GO:0005829">
    <property type="term" value="C:cytosol"/>
    <property type="evidence" value="ECO:0007669"/>
    <property type="project" value="GOC"/>
</dbReference>
<evidence type="ECO:0000256" key="3">
    <source>
        <dbReference type="ARBA" id="ARBA00022448"/>
    </source>
</evidence>
<evidence type="ECO:0000256" key="2">
    <source>
        <dbReference type="ARBA" id="ARBA00006536"/>
    </source>
</evidence>
<dbReference type="GO" id="GO:0006886">
    <property type="term" value="P:intracellular protein transport"/>
    <property type="evidence" value="ECO:0007669"/>
    <property type="project" value="TreeGrafter"/>
</dbReference>
<reference evidence="8" key="1">
    <citation type="submission" date="2021-11" db="EMBL/GenBank/DDBJ databases">
        <authorList>
            <consortium name="Genoscope - CEA"/>
            <person name="William W."/>
        </authorList>
    </citation>
    <scope>NUCLEOTIDE SEQUENCE</scope>
</reference>
<dbReference type="AlphaFoldDB" id="A0A8J2SYB7"/>
<gene>
    <name evidence="8" type="ORF">PECAL_5P23690</name>
</gene>
<dbReference type="Pfam" id="PF03635">
    <property type="entry name" value="Vps35"/>
    <property type="match status" value="1"/>
</dbReference>
<keyword evidence="5" id="KW-0472">Membrane</keyword>
<name>A0A8J2SYB7_9STRA</name>
<evidence type="ECO:0000256" key="1">
    <source>
        <dbReference type="ARBA" id="ARBA00004170"/>
    </source>
</evidence>
<dbReference type="PANTHER" id="PTHR11099">
    <property type="entry name" value="VACUOLAR SORTING PROTEIN 35"/>
    <property type="match status" value="1"/>
</dbReference>
<evidence type="ECO:0000313" key="8">
    <source>
        <dbReference type="EMBL" id="CAH0377849.1"/>
    </source>
</evidence>
<feature type="region of interest" description="Disordered" evidence="7">
    <location>
        <begin position="669"/>
        <end position="705"/>
    </location>
</feature>
<dbReference type="GO" id="GO:0030906">
    <property type="term" value="C:retromer, cargo-selective complex"/>
    <property type="evidence" value="ECO:0007669"/>
    <property type="project" value="InterPro"/>
</dbReference>
<dbReference type="Proteomes" id="UP000789595">
    <property type="component" value="Unassembled WGS sequence"/>
</dbReference>
<organism evidence="8 9">
    <name type="scientific">Pelagomonas calceolata</name>
    <dbReference type="NCBI Taxonomy" id="35677"/>
    <lineage>
        <taxon>Eukaryota</taxon>
        <taxon>Sar</taxon>
        <taxon>Stramenopiles</taxon>
        <taxon>Ochrophyta</taxon>
        <taxon>Pelagophyceae</taxon>
        <taxon>Pelagomonadales</taxon>
        <taxon>Pelagomonadaceae</taxon>
        <taxon>Pelagomonas</taxon>
    </lineage>
</organism>
<dbReference type="PANTHER" id="PTHR11099:SF0">
    <property type="entry name" value="VACUOLAR PROTEIN SORTING-ASSOCIATED PROTEIN 35"/>
    <property type="match status" value="1"/>
</dbReference>